<dbReference type="EMBL" id="QGDH01000196">
    <property type="protein sequence ID" value="RAR02975.1"/>
    <property type="molecule type" value="Genomic_DNA"/>
</dbReference>
<feature type="chain" id="PRO_5016661929" evidence="6">
    <location>
        <begin position="20"/>
        <end position="488"/>
    </location>
</feature>
<accession>A0A364MU81</accession>
<dbReference type="Pfam" id="PF01565">
    <property type="entry name" value="FAD_binding_4"/>
    <property type="match status" value="1"/>
</dbReference>
<dbReference type="InterPro" id="IPR050416">
    <property type="entry name" value="FAD-linked_Oxidoreductase"/>
</dbReference>
<evidence type="ECO:0000256" key="2">
    <source>
        <dbReference type="ARBA" id="ARBA00005466"/>
    </source>
</evidence>
<dbReference type="Gene3D" id="3.30.43.10">
    <property type="entry name" value="Uridine Diphospho-n-acetylenolpyruvylglucosamine Reductase, domain 2"/>
    <property type="match status" value="1"/>
</dbReference>
<dbReference type="PANTHER" id="PTHR42973:SF9">
    <property type="entry name" value="FAD-BINDING PCMH-TYPE DOMAIN-CONTAINING PROTEIN-RELATED"/>
    <property type="match status" value="1"/>
</dbReference>
<organism evidence="8 9">
    <name type="scientific">Stemphylium lycopersici</name>
    <name type="common">Tomato gray leaf spot disease fungus</name>
    <name type="synonym">Thyrospora lycopersici</name>
    <dbReference type="NCBI Taxonomy" id="183478"/>
    <lineage>
        <taxon>Eukaryota</taxon>
        <taxon>Fungi</taxon>
        <taxon>Dikarya</taxon>
        <taxon>Ascomycota</taxon>
        <taxon>Pezizomycotina</taxon>
        <taxon>Dothideomycetes</taxon>
        <taxon>Pleosporomycetidae</taxon>
        <taxon>Pleosporales</taxon>
        <taxon>Pleosporineae</taxon>
        <taxon>Pleosporaceae</taxon>
        <taxon>Stemphylium</taxon>
    </lineage>
</organism>
<keyword evidence="9" id="KW-1185">Reference proteome</keyword>
<comment type="similarity">
    <text evidence="2">Belongs to the oxygen-dependent FAD-linked oxidoreductase family.</text>
</comment>
<keyword evidence="4" id="KW-0274">FAD</keyword>
<dbReference type="InterPro" id="IPR016167">
    <property type="entry name" value="FAD-bd_PCMH_sub1"/>
</dbReference>
<dbReference type="STRING" id="183478.A0A364MU81"/>
<evidence type="ECO:0000256" key="1">
    <source>
        <dbReference type="ARBA" id="ARBA00001974"/>
    </source>
</evidence>
<dbReference type="InterPro" id="IPR016166">
    <property type="entry name" value="FAD-bd_PCMH"/>
</dbReference>
<name>A0A364MU81_STELY</name>
<dbReference type="AlphaFoldDB" id="A0A364MU81"/>
<dbReference type="SUPFAM" id="SSF56176">
    <property type="entry name" value="FAD-binding/transporter-associated domain-like"/>
    <property type="match status" value="1"/>
</dbReference>
<evidence type="ECO:0000259" key="7">
    <source>
        <dbReference type="PROSITE" id="PS51387"/>
    </source>
</evidence>
<dbReference type="GO" id="GO:0071949">
    <property type="term" value="F:FAD binding"/>
    <property type="evidence" value="ECO:0007669"/>
    <property type="project" value="InterPro"/>
</dbReference>
<evidence type="ECO:0000313" key="8">
    <source>
        <dbReference type="EMBL" id="RAR02975.1"/>
    </source>
</evidence>
<feature type="signal peptide" evidence="6">
    <location>
        <begin position="1"/>
        <end position="19"/>
    </location>
</feature>
<dbReference type="Gene3D" id="3.40.462.20">
    <property type="match status" value="1"/>
</dbReference>
<evidence type="ECO:0000256" key="6">
    <source>
        <dbReference type="SAM" id="SignalP"/>
    </source>
</evidence>
<comment type="caution">
    <text evidence="8">The sequence shown here is derived from an EMBL/GenBank/DDBJ whole genome shotgun (WGS) entry which is preliminary data.</text>
</comment>
<dbReference type="Gene3D" id="3.30.465.10">
    <property type="match status" value="1"/>
</dbReference>
<evidence type="ECO:0000256" key="5">
    <source>
        <dbReference type="ARBA" id="ARBA00023002"/>
    </source>
</evidence>
<keyword evidence="5" id="KW-0560">Oxidoreductase</keyword>
<keyword evidence="6" id="KW-0732">Signal</keyword>
<feature type="domain" description="FAD-binding PCMH-type" evidence="7">
    <location>
        <begin position="58"/>
        <end position="229"/>
    </location>
</feature>
<dbReference type="InterPro" id="IPR012951">
    <property type="entry name" value="BBE"/>
</dbReference>
<dbReference type="Proteomes" id="UP000249619">
    <property type="component" value="Unassembled WGS sequence"/>
</dbReference>
<evidence type="ECO:0000256" key="3">
    <source>
        <dbReference type="ARBA" id="ARBA00022630"/>
    </source>
</evidence>
<dbReference type="InterPro" id="IPR036318">
    <property type="entry name" value="FAD-bd_PCMH-like_sf"/>
</dbReference>
<proteinExistence type="inferred from homology"/>
<reference evidence="9" key="1">
    <citation type="submission" date="2018-05" db="EMBL/GenBank/DDBJ databases">
        <title>Draft genome sequence of Stemphylium lycopersici strain CIDEFI 213.</title>
        <authorList>
            <person name="Medina R."/>
            <person name="Franco M.E.E."/>
            <person name="Lucentini C.G."/>
            <person name="Saparrat M.C.N."/>
            <person name="Balatti P.A."/>
        </authorList>
    </citation>
    <scope>NUCLEOTIDE SEQUENCE [LARGE SCALE GENOMIC DNA]</scope>
    <source>
        <strain evidence="9">CIDEFI 213</strain>
    </source>
</reference>
<evidence type="ECO:0000256" key="4">
    <source>
        <dbReference type="ARBA" id="ARBA00022827"/>
    </source>
</evidence>
<evidence type="ECO:0000313" key="9">
    <source>
        <dbReference type="Proteomes" id="UP000249619"/>
    </source>
</evidence>
<comment type="cofactor">
    <cofactor evidence="1">
        <name>FAD</name>
        <dbReference type="ChEBI" id="CHEBI:57692"/>
    </cofactor>
</comment>
<dbReference type="GO" id="GO:0016491">
    <property type="term" value="F:oxidoreductase activity"/>
    <property type="evidence" value="ECO:0007669"/>
    <property type="project" value="UniProtKB-KW"/>
</dbReference>
<dbReference type="PANTHER" id="PTHR42973">
    <property type="entry name" value="BINDING OXIDOREDUCTASE, PUTATIVE (AFU_ORTHOLOGUE AFUA_1G17690)-RELATED"/>
    <property type="match status" value="1"/>
</dbReference>
<gene>
    <name evidence="8" type="ORF">DDE83_008396</name>
</gene>
<sequence length="488" mass="53243">MLCKALWAATTFAVALVAATPFSSSQNDFAACLSEDAEIWYPGSEEFANATLRWGAAQTPQYDMVVKVATEADVQQTIMYANAHNKSFHAISGAHATSTYLNNIENAVGIFLRGMNNLTITESGETAIIGGGILNGDVIDYLWANDKETMTTACACVGYVSPILGGGHGWNQGRYGLASDQLVSARMVLANGTAITVSEDGNPELFWAIRGAGHNFGVVTQAEIKIYDIKPSTEQWAVSGFFFTHDKMEDVVAIANTWLESADRPVELEHYIVFSFDPEADAVNPIVAIWVIWQGAAIPAQYTDPFAALEPLSTDSGVTNLAGVSAFLGAERNGPSCEKGFTRSLVPVSADTYDAPSLHKVIEIMATFPSEFRASVVLFESYSTNRVGQIPDNSTAYPDRDGQLLYSPLMTYQPNATLDAAAWKYAGLIRDTLIEGTNKAYEAYVNYARGDETTEELYGYEPWRLERLRALKSEYDPQGKFNFFAPII</sequence>
<keyword evidence="3" id="KW-0285">Flavoprotein</keyword>
<dbReference type="PROSITE" id="PS51387">
    <property type="entry name" value="FAD_PCMH"/>
    <property type="match status" value="1"/>
</dbReference>
<dbReference type="InterPro" id="IPR016169">
    <property type="entry name" value="FAD-bd_PCMH_sub2"/>
</dbReference>
<protein>
    <submittedName>
        <fullName evidence="8">FAD-binding domain-containing protein</fullName>
    </submittedName>
</protein>
<dbReference type="InterPro" id="IPR006094">
    <property type="entry name" value="Oxid_FAD_bind_N"/>
</dbReference>
<dbReference type="Pfam" id="PF08031">
    <property type="entry name" value="BBE"/>
    <property type="match status" value="1"/>
</dbReference>